<sequence>MTISLYESLMFREKRYHKLPYVYFDYSSIDNDVVPYPQHKRDFSKIFSKLGITRVDIKINGTTEKKFLHKIYQRNTDCSWKSLDYFSYQYADLQKSQEIPVWVPGSDIKIPTRRFFFHLISCTLDCISLERFILDGKVLT</sequence>
<reference evidence="1" key="1">
    <citation type="submission" date="2023-07" db="EMBL/GenBank/DDBJ databases">
        <authorList>
            <consortium name="AG Swart"/>
            <person name="Singh M."/>
            <person name="Singh A."/>
            <person name="Seah K."/>
            <person name="Emmerich C."/>
        </authorList>
    </citation>
    <scope>NUCLEOTIDE SEQUENCE</scope>
    <source>
        <strain evidence="1">DP1</strain>
    </source>
</reference>
<dbReference type="Proteomes" id="UP001295684">
    <property type="component" value="Unassembled WGS sequence"/>
</dbReference>
<dbReference type="EMBL" id="CAMPGE010018994">
    <property type="protein sequence ID" value="CAI2377360.1"/>
    <property type="molecule type" value="Genomic_DNA"/>
</dbReference>
<name>A0AAD2D272_EUPCR</name>
<keyword evidence="2" id="KW-1185">Reference proteome</keyword>
<organism evidence="1 2">
    <name type="scientific">Euplotes crassus</name>
    <dbReference type="NCBI Taxonomy" id="5936"/>
    <lineage>
        <taxon>Eukaryota</taxon>
        <taxon>Sar</taxon>
        <taxon>Alveolata</taxon>
        <taxon>Ciliophora</taxon>
        <taxon>Intramacronucleata</taxon>
        <taxon>Spirotrichea</taxon>
        <taxon>Hypotrichia</taxon>
        <taxon>Euplotida</taxon>
        <taxon>Euplotidae</taxon>
        <taxon>Moneuplotes</taxon>
    </lineage>
</organism>
<accession>A0AAD2D272</accession>
<evidence type="ECO:0000313" key="2">
    <source>
        <dbReference type="Proteomes" id="UP001295684"/>
    </source>
</evidence>
<protein>
    <submittedName>
        <fullName evidence="1">Uncharacterized protein</fullName>
    </submittedName>
</protein>
<comment type="caution">
    <text evidence="1">The sequence shown here is derived from an EMBL/GenBank/DDBJ whole genome shotgun (WGS) entry which is preliminary data.</text>
</comment>
<gene>
    <name evidence="1" type="ORF">ECRASSUSDP1_LOCUS18744</name>
</gene>
<dbReference type="AlphaFoldDB" id="A0AAD2D272"/>
<proteinExistence type="predicted"/>
<evidence type="ECO:0000313" key="1">
    <source>
        <dbReference type="EMBL" id="CAI2377360.1"/>
    </source>
</evidence>